<keyword evidence="2" id="KW-0963">Cytoplasm</keyword>
<dbReference type="PANTHER" id="PTHR45994">
    <property type="entry name" value="FI21225P1"/>
    <property type="match status" value="1"/>
</dbReference>
<sequence length="920" mass="99215">MQDELVERIRRFSVSDDPLSTATAETFVDAFSPVSHAPVAPSDASSSSSGSRSALIKLKLARSTALLTLASRSSSANARTPLNGGKADSSRPNVVDENIAQLLTPLIRSRLADTTPHSLLSALNFFSALFSVLPSEAHDILTADGILNLVLEAPDACNALTRRNEEGLKNDIEGSFLALSDEELGSLAVAELLSSAANSTATRKYLASQQAVLDWFDISGAPHSSTGLSSKAFRSNAVAIVAGLADVKVYRAIDSEAMHGLTQSASSQPTSQQDHVRKIQESRLERKRKDYTLYQTTRAELVGIVTNLCAPKDTTFAAELSQDIRRTVELSCLEVLAYLTVQSSFKERVAEDEQLLDVLCTGFKMTTPRTSDRDLTTDIDSRRFHGALQLGLVTILSNVTAYPPVFTAEEKQVRRLRKFANAQGDKQGGSQAQQDEEPETAARVEQRCTAVFEAKGIETLCAIAVTGPPPSSSKISSEDTKDVASWKVNPSKSVRRACGAALLALLTKQDRIMRGKAVQQGALKAVLALSAPILHALQTKQSKAGGIFARASEASATAEVSAEDLAPLQALAKLLISLNPSLLFPSSDGLLSVASVTCSLLLCPSASRLQKFEALLALTNLASLSPEVCMRIAQFSLEHAEEAEGGEGKDANQVFSTTSVLAQACEQLLMEDHVMVRRAWIELLVNLLQVEAVFGYFVAVDRPSAAKSASEPQDRLCLRLRMLLGLSEADEWAYMKKNKTTATNETSDPSSEGDGGGEASLATRMASLAVLATVTESSTAIEALLTLERLFPVLLGNLVLDRSEDEERNHWERADLEPAVAEANRSSKDLGAEAHLNGINLSLRASYVLLNVLQYLKVHKDGIHKFKARFDQARILSSLQQILGYHIKQLQQASGPAHVQDARKGLLQVMAECLKLVKDI</sequence>
<accession>R9P1G5</accession>
<dbReference type="InterPro" id="IPR011989">
    <property type="entry name" value="ARM-like"/>
</dbReference>
<keyword evidence="6" id="KW-1185">Reference proteome</keyword>
<dbReference type="InterPro" id="IPR024660">
    <property type="entry name" value="UCS_central_dom"/>
</dbReference>
<feature type="region of interest" description="Disordered" evidence="3">
    <location>
        <begin position="421"/>
        <end position="442"/>
    </location>
</feature>
<gene>
    <name evidence="5" type="ORF">PHSY_002594</name>
</gene>
<evidence type="ECO:0000313" key="6">
    <source>
        <dbReference type="Proteomes" id="UP000014071"/>
    </source>
</evidence>
<reference evidence="6" key="1">
    <citation type="journal article" date="2013" name="Genome Announc.">
        <title>Draft genome sequence of the basidiomycetous yeast-like fungus Pseudozyma hubeiensis SY62, which produces an abundant amount of the biosurfactant mannosylerythritol lipids.</title>
        <authorList>
            <person name="Konishi M."/>
            <person name="Hatada Y."/>
            <person name="Horiuchi J."/>
        </authorList>
    </citation>
    <scope>NUCLEOTIDE SEQUENCE [LARGE SCALE GENOMIC DNA]</scope>
    <source>
        <strain evidence="6">SY62</strain>
    </source>
</reference>
<dbReference type="Gene3D" id="1.25.10.10">
    <property type="entry name" value="Leucine-rich Repeat Variant"/>
    <property type="match status" value="1"/>
</dbReference>
<dbReference type="AlphaFoldDB" id="R9P1G5"/>
<evidence type="ECO:0000313" key="5">
    <source>
        <dbReference type="EMBL" id="GAC95019.1"/>
    </source>
</evidence>
<dbReference type="OrthoDB" id="199930at2759"/>
<dbReference type="InterPro" id="IPR016024">
    <property type="entry name" value="ARM-type_fold"/>
</dbReference>
<dbReference type="STRING" id="1305764.R9P1G5"/>
<dbReference type="Pfam" id="PF11701">
    <property type="entry name" value="UNC45-central"/>
    <property type="match status" value="1"/>
</dbReference>
<dbReference type="RefSeq" id="XP_012188606.1">
    <property type="nucleotide sequence ID" value="XM_012333216.1"/>
</dbReference>
<organism evidence="5 6">
    <name type="scientific">Pseudozyma hubeiensis (strain SY62)</name>
    <name type="common">Yeast</name>
    <dbReference type="NCBI Taxonomy" id="1305764"/>
    <lineage>
        <taxon>Eukaryota</taxon>
        <taxon>Fungi</taxon>
        <taxon>Dikarya</taxon>
        <taxon>Basidiomycota</taxon>
        <taxon>Ustilaginomycotina</taxon>
        <taxon>Ustilaginomycetes</taxon>
        <taxon>Ustilaginales</taxon>
        <taxon>Ustilaginaceae</taxon>
        <taxon>Pseudozyma</taxon>
    </lineage>
</organism>
<evidence type="ECO:0000259" key="4">
    <source>
        <dbReference type="Pfam" id="PF11701"/>
    </source>
</evidence>
<protein>
    <recommendedName>
        <fullName evidence="4">UNC-45/Cro1/She4 central domain-containing protein</fullName>
    </recommendedName>
</protein>
<dbReference type="GO" id="GO:0051879">
    <property type="term" value="F:Hsp90 protein binding"/>
    <property type="evidence" value="ECO:0007669"/>
    <property type="project" value="TreeGrafter"/>
</dbReference>
<dbReference type="SUPFAM" id="SSF48371">
    <property type="entry name" value="ARM repeat"/>
    <property type="match status" value="2"/>
</dbReference>
<dbReference type="GO" id="GO:0005737">
    <property type="term" value="C:cytoplasm"/>
    <property type="evidence" value="ECO:0007669"/>
    <property type="project" value="UniProtKB-SubCell"/>
</dbReference>
<dbReference type="EMBL" id="DF238790">
    <property type="protein sequence ID" value="GAC95019.1"/>
    <property type="molecule type" value="Genomic_DNA"/>
</dbReference>
<dbReference type="eggNOG" id="KOG4151">
    <property type="taxonomic scope" value="Eukaryota"/>
</dbReference>
<proteinExistence type="predicted"/>
<evidence type="ECO:0000256" key="3">
    <source>
        <dbReference type="SAM" id="MobiDB-lite"/>
    </source>
</evidence>
<evidence type="ECO:0000256" key="1">
    <source>
        <dbReference type="ARBA" id="ARBA00004496"/>
    </source>
</evidence>
<name>R9P1G5_PSEHS</name>
<dbReference type="HOGENOM" id="CLU_316894_0_0_1"/>
<evidence type="ECO:0000256" key="2">
    <source>
        <dbReference type="ARBA" id="ARBA00022490"/>
    </source>
</evidence>
<dbReference type="GeneID" id="24107885"/>
<comment type="subcellular location">
    <subcellularLocation>
        <location evidence="1">Cytoplasm</location>
    </subcellularLocation>
</comment>
<dbReference type="PANTHER" id="PTHR45994:SF1">
    <property type="entry name" value="FI21225P1"/>
    <property type="match status" value="1"/>
</dbReference>
<dbReference type="Proteomes" id="UP000014071">
    <property type="component" value="Unassembled WGS sequence"/>
</dbReference>
<feature type="domain" description="UNC-45/Cro1/She4 central" evidence="4">
    <location>
        <begin position="95"/>
        <end position="209"/>
    </location>
</feature>